<evidence type="ECO:0000313" key="2">
    <source>
        <dbReference type="EMBL" id="GGJ26713.1"/>
    </source>
</evidence>
<feature type="region of interest" description="Disordered" evidence="1">
    <location>
        <begin position="13"/>
        <end position="100"/>
    </location>
</feature>
<name>A0A917NSZ8_9ACTN</name>
<protein>
    <submittedName>
        <fullName evidence="2">Uncharacterized protein</fullName>
    </submittedName>
</protein>
<proteinExistence type="predicted"/>
<keyword evidence="3" id="KW-1185">Reference proteome</keyword>
<dbReference type="AlphaFoldDB" id="A0A917NSZ8"/>
<organism evidence="2 3">
    <name type="scientific">Streptomyces brasiliensis</name>
    <dbReference type="NCBI Taxonomy" id="1954"/>
    <lineage>
        <taxon>Bacteria</taxon>
        <taxon>Bacillati</taxon>
        <taxon>Actinomycetota</taxon>
        <taxon>Actinomycetes</taxon>
        <taxon>Kitasatosporales</taxon>
        <taxon>Streptomycetaceae</taxon>
        <taxon>Streptomyces</taxon>
    </lineage>
</organism>
<reference evidence="2" key="2">
    <citation type="submission" date="2020-09" db="EMBL/GenBank/DDBJ databases">
        <authorList>
            <person name="Sun Q."/>
            <person name="Ohkuma M."/>
        </authorList>
    </citation>
    <scope>NUCLEOTIDE SEQUENCE</scope>
    <source>
        <strain evidence="2">JCM 3086</strain>
    </source>
</reference>
<evidence type="ECO:0000256" key="1">
    <source>
        <dbReference type="SAM" id="MobiDB-lite"/>
    </source>
</evidence>
<gene>
    <name evidence="2" type="ORF">GCM10010121_042380</name>
</gene>
<reference evidence="2" key="1">
    <citation type="journal article" date="2014" name="Int. J. Syst. Evol. Microbiol.">
        <title>Complete genome sequence of Corynebacterium casei LMG S-19264T (=DSM 44701T), isolated from a smear-ripened cheese.</title>
        <authorList>
            <consortium name="US DOE Joint Genome Institute (JGI-PGF)"/>
            <person name="Walter F."/>
            <person name="Albersmeier A."/>
            <person name="Kalinowski J."/>
            <person name="Ruckert C."/>
        </authorList>
    </citation>
    <scope>NUCLEOTIDE SEQUENCE</scope>
    <source>
        <strain evidence="2">JCM 3086</strain>
    </source>
</reference>
<dbReference type="Proteomes" id="UP000657574">
    <property type="component" value="Unassembled WGS sequence"/>
</dbReference>
<feature type="compositionally biased region" description="Low complexity" evidence="1">
    <location>
        <begin position="82"/>
        <end position="100"/>
    </location>
</feature>
<sequence length="100" mass="10349">MWIICELSGVPDELRDDTGQLGAAVPATGWREHRVAGSRGGGRSEEVSAGGPGGDGPPAETRGSGRGGRGPYRDSLSECPEMRASLLAMSAQLSSRAREP</sequence>
<evidence type="ECO:0000313" key="3">
    <source>
        <dbReference type="Proteomes" id="UP000657574"/>
    </source>
</evidence>
<comment type="caution">
    <text evidence="2">The sequence shown here is derived from an EMBL/GenBank/DDBJ whole genome shotgun (WGS) entry which is preliminary data.</text>
</comment>
<accession>A0A917NSZ8</accession>
<dbReference type="EMBL" id="BMQA01000013">
    <property type="protein sequence ID" value="GGJ26713.1"/>
    <property type="molecule type" value="Genomic_DNA"/>
</dbReference>